<dbReference type="OrthoDB" id="670969at2"/>
<dbReference type="EMBL" id="PYAW01000010">
    <property type="protein sequence ID" value="PSL42813.1"/>
    <property type="molecule type" value="Genomic_DNA"/>
</dbReference>
<dbReference type="Pfam" id="PF22105">
    <property type="entry name" value="DUF6943"/>
    <property type="match status" value="1"/>
</dbReference>
<organism evidence="1 2">
    <name type="scientific">Chitinophaga niastensis</name>
    <dbReference type="NCBI Taxonomy" id="536980"/>
    <lineage>
        <taxon>Bacteria</taxon>
        <taxon>Pseudomonadati</taxon>
        <taxon>Bacteroidota</taxon>
        <taxon>Chitinophagia</taxon>
        <taxon>Chitinophagales</taxon>
        <taxon>Chitinophagaceae</taxon>
        <taxon>Chitinophaga</taxon>
    </lineage>
</organism>
<comment type="caution">
    <text evidence="1">The sequence shown here is derived from an EMBL/GenBank/DDBJ whole genome shotgun (WGS) entry which is preliminary data.</text>
</comment>
<name>A0A2P8H9A5_CHINA</name>
<reference evidence="1 2" key="1">
    <citation type="submission" date="2018-03" db="EMBL/GenBank/DDBJ databases">
        <title>Genomic Encyclopedia of Archaeal and Bacterial Type Strains, Phase II (KMG-II): from individual species to whole genera.</title>
        <authorList>
            <person name="Goeker M."/>
        </authorList>
    </citation>
    <scope>NUCLEOTIDE SEQUENCE [LARGE SCALE GENOMIC DNA]</scope>
    <source>
        <strain evidence="1 2">DSM 24859</strain>
    </source>
</reference>
<evidence type="ECO:0000313" key="1">
    <source>
        <dbReference type="EMBL" id="PSL42813.1"/>
    </source>
</evidence>
<gene>
    <name evidence="1" type="ORF">CLV51_11029</name>
</gene>
<accession>A0A2P8H9A5</accession>
<protein>
    <submittedName>
        <fullName evidence="1">Uncharacterized protein</fullName>
    </submittedName>
</protein>
<keyword evidence="2" id="KW-1185">Reference proteome</keyword>
<dbReference type="Proteomes" id="UP000240971">
    <property type="component" value="Unassembled WGS sequence"/>
</dbReference>
<dbReference type="RefSeq" id="WP_106531269.1">
    <property type="nucleotide sequence ID" value="NZ_PYAW01000010.1"/>
</dbReference>
<evidence type="ECO:0000313" key="2">
    <source>
        <dbReference type="Proteomes" id="UP000240971"/>
    </source>
</evidence>
<dbReference type="InterPro" id="IPR054223">
    <property type="entry name" value="DUF6943"/>
</dbReference>
<sequence length="132" mass="15200">MENFALKCFNVSAPGKSAAFYLLSRGKNTGRPAFEPYRNSYAFFCSSAETEKYYWCVYALWKSGCFRPMLHGTVIEFIGVGELYTIISTAIGAFRDVDKLIARLRTIYQLEISYREKLRLLELLQQSLLHQS</sequence>
<proteinExistence type="predicted"/>
<dbReference type="AlphaFoldDB" id="A0A2P8H9A5"/>